<comment type="caution">
    <text evidence="8">The sequence shown here is derived from an EMBL/GenBank/DDBJ whole genome shotgun (WGS) entry which is preliminary data.</text>
</comment>
<evidence type="ECO:0000256" key="4">
    <source>
        <dbReference type="ARBA" id="ARBA00023136"/>
    </source>
</evidence>
<proteinExistence type="predicted"/>
<dbReference type="RefSeq" id="WP_222977429.1">
    <property type="nucleotide sequence ID" value="NZ_JAINVZ010000007.1"/>
</dbReference>
<keyword evidence="5" id="KW-0046">Antibiotic resistance</keyword>
<evidence type="ECO:0000256" key="2">
    <source>
        <dbReference type="ARBA" id="ARBA00022692"/>
    </source>
</evidence>
<keyword evidence="3 6" id="KW-1133">Transmembrane helix</keyword>
<keyword evidence="9" id="KW-1185">Reference proteome</keyword>
<dbReference type="PANTHER" id="PTHR43229:SF6">
    <property type="entry name" value="ABC-TYPE MULTIDRUG TRANSPORT SYSTEM, PERMEASE COMPONENT"/>
    <property type="match status" value="1"/>
</dbReference>
<evidence type="ECO:0000256" key="6">
    <source>
        <dbReference type="SAM" id="Phobius"/>
    </source>
</evidence>
<name>A0ABS7QRK0_9ACTN</name>
<evidence type="ECO:0000256" key="3">
    <source>
        <dbReference type="ARBA" id="ARBA00022989"/>
    </source>
</evidence>
<feature type="transmembrane region" description="Helical" evidence="6">
    <location>
        <begin position="109"/>
        <end position="130"/>
    </location>
</feature>
<sequence>MPRPESAGRVRALVRHNTTLLLREPGPLASRMILPLVFVTLLRPLYEAAQGAREGTTQAVTGTLVTFSLLALSIAGGSVLSERVGHTWERLRTTAAHPLELLTGKAVPVLGAMLAQQVVVVGFGVLVLGMPLGHPGLLALVLLAWTGTLLALGTMAGVLVRSQGELSAAYDIGGMLLSSLGGALVPLASMPGWVRHLAPASPGYWAVSALHAALGGDAGRTAVCCAALGAFACAAGTAAAIRVGRGWGRSATL</sequence>
<feature type="transmembrane region" description="Helical" evidence="6">
    <location>
        <begin position="58"/>
        <end position="80"/>
    </location>
</feature>
<accession>A0ABS7QRK0</accession>
<evidence type="ECO:0000259" key="7">
    <source>
        <dbReference type="Pfam" id="PF01061"/>
    </source>
</evidence>
<evidence type="ECO:0000256" key="5">
    <source>
        <dbReference type="ARBA" id="ARBA00023251"/>
    </source>
</evidence>
<dbReference type="Pfam" id="PF01061">
    <property type="entry name" value="ABC2_membrane"/>
    <property type="match status" value="1"/>
</dbReference>
<evidence type="ECO:0000313" key="8">
    <source>
        <dbReference type="EMBL" id="MBY8885818.1"/>
    </source>
</evidence>
<dbReference type="PIRSF" id="PIRSF006648">
    <property type="entry name" value="DrrB"/>
    <property type="match status" value="1"/>
</dbReference>
<feature type="domain" description="ABC-2 type transporter transmembrane" evidence="7">
    <location>
        <begin position="10"/>
        <end position="212"/>
    </location>
</feature>
<feature type="transmembrane region" description="Helical" evidence="6">
    <location>
        <begin position="28"/>
        <end position="46"/>
    </location>
</feature>
<keyword evidence="2 6" id="KW-0812">Transmembrane</keyword>
<keyword evidence="4 6" id="KW-0472">Membrane</keyword>
<evidence type="ECO:0000256" key="1">
    <source>
        <dbReference type="ARBA" id="ARBA00004141"/>
    </source>
</evidence>
<dbReference type="Proteomes" id="UP001198565">
    <property type="component" value="Unassembled WGS sequence"/>
</dbReference>
<protein>
    <submittedName>
        <fullName evidence="8">ABC transporter permease</fullName>
    </submittedName>
</protein>
<feature type="transmembrane region" description="Helical" evidence="6">
    <location>
        <begin position="137"/>
        <end position="160"/>
    </location>
</feature>
<dbReference type="EMBL" id="JAINVZ010000007">
    <property type="protein sequence ID" value="MBY8885818.1"/>
    <property type="molecule type" value="Genomic_DNA"/>
</dbReference>
<dbReference type="InterPro" id="IPR000412">
    <property type="entry name" value="ABC_2_transport"/>
</dbReference>
<organism evidence="8 9">
    <name type="scientific">Streptantibioticus parmotrematis</name>
    <dbReference type="NCBI Taxonomy" id="2873249"/>
    <lineage>
        <taxon>Bacteria</taxon>
        <taxon>Bacillati</taxon>
        <taxon>Actinomycetota</taxon>
        <taxon>Actinomycetes</taxon>
        <taxon>Kitasatosporales</taxon>
        <taxon>Streptomycetaceae</taxon>
        <taxon>Streptantibioticus</taxon>
    </lineage>
</organism>
<evidence type="ECO:0000313" key="9">
    <source>
        <dbReference type="Proteomes" id="UP001198565"/>
    </source>
</evidence>
<feature type="transmembrane region" description="Helical" evidence="6">
    <location>
        <begin position="172"/>
        <end position="194"/>
    </location>
</feature>
<reference evidence="8 9" key="1">
    <citation type="submission" date="2021-08" db="EMBL/GenBank/DDBJ databases">
        <title>Streptomyces sp. PTM05 isolated from lichen.</title>
        <authorList>
            <person name="Somphong A."/>
            <person name="Phongsopitanun W."/>
            <person name="Tanasupawat S."/>
        </authorList>
    </citation>
    <scope>NUCLEOTIDE SEQUENCE [LARGE SCALE GENOMIC DNA]</scope>
    <source>
        <strain evidence="8 9">Ptm05</strain>
    </source>
</reference>
<dbReference type="InterPro" id="IPR051784">
    <property type="entry name" value="Nod_factor_ABC_transporter"/>
</dbReference>
<dbReference type="PANTHER" id="PTHR43229">
    <property type="entry name" value="NODULATION PROTEIN J"/>
    <property type="match status" value="1"/>
</dbReference>
<dbReference type="InterPro" id="IPR013525">
    <property type="entry name" value="ABC2_TM"/>
</dbReference>
<gene>
    <name evidence="8" type="ORF">K7472_13275</name>
</gene>
<comment type="subcellular location">
    <subcellularLocation>
        <location evidence="1">Membrane</location>
        <topology evidence="1">Multi-pass membrane protein</topology>
    </subcellularLocation>
</comment>